<dbReference type="SUPFAM" id="SSF49695">
    <property type="entry name" value="gamma-Crystallin-like"/>
    <property type="match status" value="1"/>
</dbReference>
<reference evidence="3" key="1">
    <citation type="journal article" date="2019" name="Int. J. Syst. Evol. Microbiol.">
        <title>The Global Catalogue of Microorganisms (GCM) 10K type strain sequencing project: providing services to taxonomists for standard genome sequencing and annotation.</title>
        <authorList>
            <consortium name="The Broad Institute Genomics Platform"/>
            <consortium name="The Broad Institute Genome Sequencing Center for Infectious Disease"/>
            <person name="Wu L."/>
            <person name="Ma J."/>
        </authorList>
    </citation>
    <scope>NUCLEOTIDE SEQUENCE [LARGE SCALE GENOMIC DNA]</scope>
    <source>
        <strain evidence="3">CGMCC 4.7241</strain>
    </source>
</reference>
<feature type="chain" id="PRO_5047381381" evidence="1">
    <location>
        <begin position="25"/>
        <end position="144"/>
    </location>
</feature>
<sequence>MLRRLIVVLAAIVAAVAFAPTAGATDSSESAASLAPEVAAPAEPAASTCEPGYLCFWTEDDYQGAKGKVAGNNKWWGAFSQPACPRGTWNDCAQSAKNRGTSCTAIVYSDVDYGGARHPIERGGNRPILWYYGWNRVISSNSWC</sequence>
<evidence type="ECO:0000313" key="3">
    <source>
        <dbReference type="Proteomes" id="UP001595699"/>
    </source>
</evidence>
<dbReference type="Gene3D" id="2.60.20.10">
    <property type="entry name" value="Crystallins"/>
    <property type="match status" value="1"/>
</dbReference>
<comment type="caution">
    <text evidence="2">The sequence shown here is derived from an EMBL/GenBank/DDBJ whole genome shotgun (WGS) entry which is preliminary data.</text>
</comment>
<dbReference type="InterPro" id="IPR011024">
    <property type="entry name" value="G_crystallin-like"/>
</dbReference>
<keyword evidence="1" id="KW-0732">Signal</keyword>
<proteinExistence type="predicted"/>
<accession>A0ABV7Y708</accession>
<evidence type="ECO:0000313" key="2">
    <source>
        <dbReference type="EMBL" id="MFC3760139.1"/>
    </source>
</evidence>
<dbReference type="RefSeq" id="WP_205120047.1">
    <property type="nucleotide sequence ID" value="NZ_JAFBCM010000001.1"/>
</dbReference>
<keyword evidence="3" id="KW-1185">Reference proteome</keyword>
<evidence type="ECO:0000256" key="1">
    <source>
        <dbReference type="SAM" id="SignalP"/>
    </source>
</evidence>
<dbReference type="EMBL" id="JBHRZH010000004">
    <property type="protein sequence ID" value="MFC3760139.1"/>
    <property type="molecule type" value="Genomic_DNA"/>
</dbReference>
<dbReference type="Pfam" id="PF03995">
    <property type="entry name" value="Inhibitor_I36"/>
    <property type="match status" value="1"/>
</dbReference>
<protein>
    <submittedName>
        <fullName evidence="2">Peptidase inhibitor family I36 protein</fullName>
    </submittedName>
</protein>
<name>A0ABV7Y708_9ACTN</name>
<dbReference type="Proteomes" id="UP001595699">
    <property type="component" value="Unassembled WGS sequence"/>
</dbReference>
<feature type="signal peptide" evidence="1">
    <location>
        <begin position="1"/>
        <end position="24"/>
    </location>
</feature>
<organism evidence="2 3">
    <name type="scientific">Tenggerimyces flavus</name>
    <dbReference type="NCBI Taxonomy" id="1708749"/>
    <lineage>
        <taxon>Bacteria</taxon>
        <taxon>Bacillati</taxon>
        <taxon>Actinomycetota</taxon>
        <taxon>Actinomycetes</taxon>
        <taxon>Propionibacteriales</taxon>
        <taxon>Nocardioidaceae</taxon>
        <taxon>Tenggerimyces</taxon>
    </lineage>
</organism>
<gene>
    <name evidence="2" type="ORF">ACFOUW_04775</name>
</gene>